<proteinExistence type="predicted"/>
<organism evidence="1 2">
    <name type="scientific">Megaselia scalaris</name>
    <name type="common">Humpbacked fly</name>
    <name type="synonym">Phora scalaris</name>
    <dbReference type="NCBI Taxonomy" id="36166"/>
    <lineage>
        <taxon>Eukaryota</taxon>
        <taxon>Metazoa</taxon>
        <taxon>Ecdysozoa</taxon>
        <taxon>Arthropoda</taxon>
        <taxon>Hexapoda</taxon>
        <taxon>Insecta</taxon>
        <taxon>Pterygota</taxon>
        <taxon>Neoptera</taxon>
        <taxon>Endopterygota</taxon>
        <taxon>Diptera</taxon>
        <taxon>Brachycera</taxon>
        <taxon>Muscomorpha</taxon>
        <taxon>Platypezoidea</taxon>
        <taxon>Phoridae</taxon>
        <taxon>Megaseliini</taxon>
        <taxon>Megaselia</taxon>
    </lineage>
</organism>
<keyword evidence="2" id="KW-1185">Reference proteome</keyword>
<sequence length="56" mass="6783">DLVYLCICTHIKIAILSRLFLRKCVNFLAWIRPELLHFILNRTEWNLIEQQNIEKS</sequence>
<reference evidence="1" key="2">
    <citation type="submission" date="2015-06" db="UniProtKB">
        <authorList>
            <consortium name="EnsemblMetazoa"/>
        </authorList>
    </citation>
    <scope>IDENTIFICATION</scope>
</reference>
<name>T1H6X4_MEGSC</name>
<accession>T1H6X4</accession>
<evidence type="ECO:0000313" key="2">
    <source>
        <dbReference type="Proteomes" id="UP000015102"/>
    </source>
</evidence>
<evidence type="ECO:0000313" key="1">
    <source>
        <dbReference type="EnsemblMetazoa" id="MESCA012456-PA"/>
    </source>
</evidence>
<dbReference type="Proteomes" id="UP000015102">
    <property type="component" value="Unassembled WGS sequence"/>
</dbReference>
<reference evidence="2" key="1">
    <citation type="submission" date="2013-02" db="EMBL/GenBank/DDBJ databases">
        <authorList>
            <person name="Hughes D."/>
        </authorList>
    </citation>
    <scope>NUCLEOTIDE SEQUENCE</scope>
    <source>
        <strain>Durham</strain>
        <strain evidence="2">NC isolate 2 -- Noor lab</strain>
    </source>
</reference>
<dbReference type="EnsemblMetazoa" id="MESCA012456-RA">
    <property type="protein sequence ID" value="MESCA012456-PA"/>
    <property type="gene ID" value="MESCA012456"/>
</dbReference>
<protein>
    <submittedName>
        <fullName evidence="1">Uncharacterized protein</fullName>
    </submittedName>
</protein>
<dbReference type="AlphaFoldDB" id="T1H6X4"/>
<dbReference type="HOGENOM" id="CLU_3020311_0_0_1"/>